<dbReference type="GO" id="GO:0042407">
    <property type="term" value="P:cristae formation"/>
    <property type="evidence" value="ECO:0007669"/>
    <property type="project" value="TreeGrafter"/>
</dbReference>
<dbReference type="Pfam" id="PF00226">
    <property type="entry name" value="DnaJ"/>
    <property type="match status" value="1"/>
</dbReference>
<dbReference type="EMBL" id="SGPK01000440">
    <property type="protein sequence ID" value="THH03555.1"/>
    <property type="molecule type" value="Genomic_DNA"/>
</dbReference>
<dbReference type="PROSITE" id="PS50076">
    <property type="entry name" value="DNAJ_2"/>
    <property type="match status" value="1"/>
</dbReference>
<dbReference type="PANTHER" id="PTHR44157:SF1">
    <property type="entry name" value="DNAJ HOMOLOG SUBFAMILY C MEMBER 11"/>
    <property type="match status" value="1"/>
</dbReference>
<comment type="caution">
    <text evidence="4">The sequence shown here is derived from an EMBL/GenBank/DDBJ whole genome shotgun (WGS) entry which is preliminary data.</text>
</comment>
<dbReference type="InterPro" id="IPR024586">
    <property type="entry name" value="DnaJ-like_C11_C"/>
</dbReference>
<proteinExistence type="predicted"/>
<feature type="transmembrane region" description="Helical" evidence="2">
    <location>
        <begin position="413"/>
        <end position="437"/>
    </location>
</feature>
<protein>
    <recommendedName>
        <fullName evidence="3">J domain-containing protein</fullName>
    </recommendedName>
</protein>
<dbReference type="PRINTS" id="PR00625">
    <property type="entry name" value="JDOMAIN"/>
</dbReference>
<dbReference type="Pfam" id="PF11875">
    <property type="entry name" value="DnaJ-like_C11_C"/>
    <property type="match status" value="1"/>
</dbReference>
<dbReference type="AlphaFoldDB" id="A0A4S4KXN3"/>
<dbReference type="GO" id="GO:0005739">
    <property type="term" value="C:mitochondrion"/>
    <property type="evidence" value="ECO:0007669"/>
    <property type="project" value="GOC"/>
</dbReference>
<reference evidence="4 5" key="1">
    <citation type="submission" date="2019-02" db="EMBL/GenBank/DDBJ databases">
        <title>Genome sequencing of the rare red list fungi Phellinidium pouzarii.</title>
        <authorList>
            <person name="Buettner E."/>
            <person name="Kellner H."/>
        </authorList>
    </citation>
    <scope>NUCLEOTIDE SEQUENCE [LARGE SCALE GENOMIC DNA]</scope>
    <source>
        <strain evidence="4 5">DSM 108285</strain>
    </source>
</reference>
<evidence type="ECO:0000256" key="1">
    <source>
        <dbReference type="ARBA" id="ARBA00023186"/>
    </source>
</evidence>
<dbReference type="OrthoDB" id="10250354at2759"/>
<evidence type="ECO:0000256" key="2">
    <source>
        <dbReference type="SAM" id="Phobius"/>
    </source>
</evidence>
<keyword evidence="1" id="KW-0143">Chaperone</keyword>
<dbReference type="InterPro" id="IPR055225">
    <property type="entry name" value="DNAJC11-like_beta-barrel"/>
</dbReference>
<dbReference type="SUPFAM" id="SSF46565">
    <property type="entry name" value="Chaperone J-domain"/>
    <property type="match status" value="1"/>
</dbReference>
<keyword evidence="2" id="KW-0812">Transmembrane</keyword>
<dbReference type="InterPro" id="IPR001623">
    <property type="entry name" value="DnaJ_domain"/>
</dbReference>
<name>A0A4S4KXN3_9AGAM</name>
<dbReference type="InterPro" id="IPR036869">
    <property type="entry name" value="J_dom_sf"/>
</dbReference>
<dbReference type="PANTHER" id="PTHR44157">
    <property type="entry name" value="DNAJ HOMOLOG SUBFAMILY C MEMBER 11"/>
    <property type="match status" value="1"/>
</dbReference>
<keyword evidence="2" id="KW-0472">Membrane</keyword>
<feature type="domain" description="J" evidence="3">
    <location>
        <begin position="19"/>
        <end position="87"/>
    </location>
</feature>
<dbReference type="CDD" id="cd06257">
    <property type="entry name" value="DnaJ"/>
    <property type="match status" value="1"/>
</dbReference>
<gene>
    <name evidence="4" type="ORF">EW145_g6177</name>
</gene>
<sequence length="593" mass="66897">MNGGSEIPEFDERRKQKEYFYAVLNLPVYATDSEIRERHRALSLVFHPDRQRVDRTKDTAKEQFLEIQAAYEILSDPFLRVVYDTLGYDGLKLQFPRHIRVLPQEELRVALRDFSFETKMTELQSRINSRASVTCSVDARELLYDGWLGRDWFTDLSERLSATTLSLSSIRHTFSKCIGQQTRLQVISRLGWAGLDDEDMDFVGNTKQYVLLRGNIFGVINHQYSSTKQLRVKACLTNPRGFRLTWAHEDEMNSFRVSAPLRPTLSPPPLTITFRRCLFRDSRITGVLDYVVRPGEGAPFVNVALSKPVPARTDSWFSTGWTCGMSLSLLPGPVMFAEWHMLSGMLSTLFKFGIEHRLATGLTCKAGSVWSSKTGETDVDTEIIWNAREVVLRTKVTHLGQSLVLPVMLADTYAPGVAMLTAFVPASFVAITSYFVMRKRRAAKLQKRLSRQQAGDVHLSEGHANAIIASEMLADNARNVIQAEKDSNGLIVQEAIYFPLDGSLPVAGRGVDVTIPVQVLVHNGQLFIPGGRPKSVLRGFYDPIPGCTKRLSVRYEFRGRLHYAEFGEHAPVLLPLESHLVERVDFTNGIRKL</sequence>
<keyword evidence="5" id="KW-1185">Reference proteome</keyword>
<dbReference type="InterPro" id="IPR052243">
    <property type="entry name" value="Mito_inner_membrane_organizer"/>
</dbReference>
<keyword evidence="2" id="KW-1133">Transmembrane helix</keyword>
<dbReference type="Proteomes" id="UP000308199">
    <property type="component" value="Unassembled WGS sequence"/>
</dbReference>
<evidence type="ECO:0000313" key="4">
    <source>
        <dbReference type="EMBL" id="THH03555.1"/>
    </source>
</evidence>
<evidence type="ECO:0000259" key="3">
    <source>
        <dbReference type="PROSITE" id="PS50076"/>
    </source>
</evidence>
<dbReference type="Pfam" id="PF22774">
    <property type="entry name" value="DNAJC11_beta-barrel"/>
    <property type="match status" value="1"/>
</dbReference>
<evidence type="ECO:0000313" key="5">
    <source>
        <dbReference type="Proteomes" id="UP000308199"/>
    </source>
</evidence>
<dbReference type="Gene3D" id="1.10.287.110">
    <property type="entry name" value="DnaJ domain"/>
    <property type="match status" value="1"/>
</dbReference>
<organism evidence="4 5">
    <name type="scientific">Phellinidium pouzarii</name>
    <dbReference type="NCBI Taxonomy" id="167371"/>
    <lineage>
        <taxon>Eukaryota</taxon>
        <taxon>Fungi</taxon>
        <taxon>Dikarya</taxon>
        <taxon>Basidiomycota</taxon>
        <taxon>Agaricomycotina</taxon>
        <taxon>Agaricomycetes</taxon>
        <taxon>Hymenochaetales</taxon>
        <taxon>Hymenochaetaceae</taxon>
        <taxon>Phellinidium</taxon>
    </lineage>
</organism>
<dbReference type="SMART" id="SM00271">
    <property type="entry name" value="DnaJ"/>
    <property type="match status" value="1"/>
</dbReference>
<accession>A0A4S4KXN3</accession>